<dbReference type="GO" id="GO:0016757">
    <property type="term" value="F:glycosyltransferase activity"/>
    <property type="evidence" value="ECO:0007669"/>
    <property type="project" value="InterPro"/>
</dbReference>
<dbReference type="AlphaFoldDB" id="A0A095ZPL5"/>
<dbReference type="Proteomes" id="UP000029556">
    <property type="component" value="Unassembled WGS sequence"/>
</dbReference>
<gene>
    <name evidence="2" type="ORF">HMPREF2137_01285</name>
</gene>
<sequence length="386" mass="44497">MRKKVLFIIGTLQSGGVSKSMVSLLTAWDRQRYDTSLLICCKGGDIYSDRLPKDVHLIYNPVIEHVMGGVSSAWWLLQHGKIVLSLGILCRLILSQLSKPMAGRLIAKMMPAIDSEEYDLIVDYGGQQILYYMVDKLRGKKKVSFFHSDYSRWPYYYKADKIYYPLTDHIFTISDTCVVSLRRYFPNCHNQISKMENISSPELIERLSEEDVDNFVPHNLTLVTVGHVCYNKGIDFAIEAVDILKNTEIDFLWLFVGAIIEPKWIEEIKRKGLQRYFKFVGVQSNPYPYIRQADIYVHPSRFEGKSIALDEAKILCKPIIVTNFSTVRDQFEDGVNATICAMDGKALARAILNLYEDGLLRQKYIEYLKTHIHDNSSEVQKLYKFL</sequence>
<evidence type="ECO:0000259" key="1">
    <source>
        <dbReference type="Pfam" id="PF00534"/>
    </source>
</evidence>
<proteinExistence type="predicted"/>
<dbReference type="OrthoDB" id="798298at2"/>
<dbReference type="EMBL" id="JRNN01000025">
    <property type="protein sequence ID" value="KGF36658.1"/>
    <property type="molecule type" value="Genomic_DNA"/>
</dbReference>
<comment type="caution">
    <text evidence="2">The sequence shown here is derived from an EMBL/GenBank/DDBJ whole genome shotgun (WGS) entry which is preliminary data.</text>
</comment>
<reference evidence="2 3" key="1">
    <citation type="submission" date="2014-07" db="EMBL/GenBank/DDBJ databases">
        <authorList>
            <person name="McCorrison J."/>
            <person name="Sanka R."/>
            <person name="Torralba M."/>
            <person name="Gillis M."/>
            <person name="Haft D.H."/>
            <person name="Methe B."/>
            <person name="Sutton G."/>
            <person name="Nelson K.E."/>
        </authorList>
    </citation>
    <scope>NUCLEOTIDE SEQUENCE [LARGE SCALE GENOMIC DNA]</scope>
    <source>
        <strain evidence="2 3">DNF00853</strain>
    </source>
</reference>
<evidence type="ECO:0000313" key="3">
    <source>
        <dbReference type="Proteomes" id="UP000029556"/>
    </source>
</evidence>
<evidence type="ECO:0000313" key="2">
    <source>
        <dbReference type="EMBL" id="KGF36658.1"/>
    </source>
</evidence>
<name>A0A095ZPL5_9BACT</name>
<dbReference type="PANTHER" id="PTHR46401">
    <property type="entry name" value="GLYCOSYLTRANSFERASE WBBK-RELATED"/>
    <property type="match status" value="1"/>
</dbReference>
<accession>A0A095ZPL5</accession>
<dbReference type="CDD" id="cd03811">
    <property type="entry name" value="GT4_GT28_WabH-like"/>
    <property type="match status" value="1"/>
</dbReference>
<dbReference type="InterPro" id="IPR001296">
    <property type="entry name" value="Glyco_trans_1"/>
</dbReference>
<organism evidence="2 3">
    <name type="scientific">Hoylesella buccalis DNF00853</name>
    <dbReference type="NCBI Taxonomy" id="1401074"/>
    <lineage>
        <taxon>Bacteria</taxon>
        <taxon>Pseudomonadati</taxon>
        <taxon>Bacteroidota</taxon>
        <taxon>Bacteroidia</taxon>
        <taxon>Bacteroidales</taxon>
        <taxon>Prevotellaceae</taxon>
        <taxon>Hoylesella</taxon>
    </lineage>
</organism>
<dbReference type="Gene3D" id="3.40.50.2000">
    <property type="entry name" value="Glycogen Phosphorylase B"/>
    <property type="match status" value="2"/>
</dbReference>
<dbReference type="RefSeq" id="WP_036871623.1">
    <property type="nucleotide sequence ID" value="NZ_JRNN01000025.1"/>
</dbReference>
<dbReference type="SUPFAM" id="SSF53756">
    <property type="entry name" value="UDP-Glycosyltransferase/glycogen phosphorylase"/>
    <property type="match status" value="1"/>
</dbReference>
<dbReference type="PANTHER" id="PTHR46401:SF8">
    <property type="entry name" value="BLL6006 PROTEIN"/>
    <property type="match status" value="1"/>
</dbReference>
<dbReference type="Pfam" id="PF00534">
    <property type="entry name" value="Glycos_transf_1"/>
    <property type="match status" value="1"/>
</dbReference>
<protein>
    <submittedName>
        <fullName evidence="2">Capsular biosynthesis protein</fullName>
    </submittedName>
</protein>
<feature type="domain" description="Glycosyl transferase family 1" evidence="1">
    <location>
        <begin position="220"/>
        <end position="369"/>
    </location>
</feature>